<name>F3KRQ0_9BURK</name>
<dbReference type="GO" id="GO:0008757">
    <property type="term" value="F:S-adenosylmethionine-dependent methyltransferase activity"/>
    <property type="evidence" value="ECO:0007669"/>
    <property type="project" value="InterPro"/>
</dbReference>
<gene>
    <name evidence="3" type="ORF">HGR_05821</name>
</gene>
<evidence type="ECO:0000259" key="2">
    <source>
        <dbReference type="Pfam" id="PF08241"/>
    </source>
</evidence>
<protein>
    <recommendedName>
        <fullName evidence="2">Methyltransferase type 11 domain-containing protein</fullName>
    </recommendedName>
</protein>
<dbReference type="SUPFAM" id="SSF53335">
    <property type="entry name" value="S-adenosyl-L-methionine-dependent methyltransferases"/>
    <property type="match status" value="1"/>
</dbReference>
<evidence type="ECO:0000313" key="3">
    <source>
        <dbReference type="EMBL" id="EGI77567.1"/>
    </source>
</evidence>
<dbReference type="CDD" id="cd02440">
    <property type="entry name" value="AdoMet_MTases"/>
    <property type="match status" value="1"/>
</dbReference>
<dbReference type="AlphaFoldDB" id="F3KRQ0"/>
<evidence type="ECO:0000313" key="4">
    <source>
        <dbReference type="Proteomes" id="UP000016368"/>
    </source>
</evidence>
<accession>F3KRQ0</accession>
<proteinExistence type="predicted"/>
<comment type="caution">
    <text evidence="3">The sequence shown here is derived from an EMBL/GenBank/DDBJ whole genome shotgun (WGS) entry which is preliminary data.</text>
</comment>
<dbReference type="STRING" id="887062.HGR_05821"/>
<feature type="domain" description="Methyltransferase type 11" evidence="2">
    <location>
        <begin position="72"/>
        <end position="121"/>
    </location>
</feature>
<dbReference type="EMBL" id="AEGR01000045">
    <property type="protein sequence ID" value="EGI77567.1"/>
    <property type="molecule type" value="Genomic_DNA"/>
</dbReference>
<dbReference type="InterPro" id="IPR013216">
    <property type="entry name" value="Methyltransf_11"/>
</dbReference>
<dbReference type="Gene3D" id="3.40.50.150">
    <property type="entry name" value="Vaccinia Virus protein VP39"/>
    <property type="match status" value="1"/>
</dbReference>
<reference evidence="3 4" key="1">
    <citation type="journal article" date="2011" name="EMBO J.">
        <title>Structural diversity of bacterial flagellar motors.</title>
        <authorList>
            <person name="Chen S."/>
            <person name="Beeby M."/>
            <person name="Murphy G.E."/>
            <person name="Leadbetter J.R."/>
            <person name="Hendrixson D.R."/>
            <person name="Briegel A."/>
            <person name="Li Z."/>
            <person name="Shi J."/>
            <person name="Tocheva E.I."/>
            <person name="Muller A."/>
            <person name="Dobro M.J."/>
            <person name="Jensen G.J."/>
        </authorList>
    </citation>
    <scope>NUCLEOTIDE SEQUENCE [LARGE SCALE GENOMIC DNA]</scope>
    <source>
        <strain evidence="3 4">ATCC 19624</strain>
    </source>
</reference>
<organism evidence="3 4">
    <name type="scientific">Hylemonella gracilis ATCC 19624</name>
    <dbReference type="NCBI Taxonomy" id="887062"/>
    <lineage>
        <taxon>Bacteria</taxon>
        <taxon>Pseudomonadati</taxon>
        <taxon>Pseudomonadota</taxon>
        <taxon>Betaproteobacteria</taxon>
        <taxon>Burkholderiales</taxon>
        <taxon>Comamonadaceae</taxon>
        <taxon>Hylemonella</taxon>
    </lineage>
</organism>
<dbReference type="Pfam" id="PF08241">
    <property type="entry name" value="Methyltransf_11"/>
    <property type="match status" value="1"/>
</dbReference>
<sequence length="289" mass="32935">MQSWCETPAGSYLLAWEREQYERAVADIFGYHALQLGLPALDSLSANRMPHRWLAHCGTGSLTADATPRPITLHTDYAALPFSEGSLDLVTLPHTLDLHPDPHAVLREVARVLAPNGKVLISGFNPMSLWGWRQRRETWWARTTREAGWHWLAQRCQPVLPADLEFISPWRLRDWLRLLNLEVEAGGGDRYGLWRPLLRSASWLHRWRWLDSAGGRWWPVLGAVYFVVAVKRVQGVRLLEPRWRRAASAAQQAAPASLVRHRRESVVSESVMASPEAPDERVTTPSRSR</sequence>
<dbReference type="InterPro" id="IPR029063">
    <property type="entry name" value="SAM-dependent_MTases_sf"/>
</dbReference>
<dbReference type="eggNOG" id="COG2226">
    <property type="taxonomic scope" value="Bacteria"/>
</dbReference>
<dbReference type="Proteomes" id="UP000016368">
    <property type="component" value="Unassembled WGS sequence"/>
</dbReference>
<evidence type="ECO:0000256" key="1">
    <source>
        <dbReference type="SAM" id="MobiDB-lite"/>
    </source>
</evidence>
<keyword evidence="4" id="KW-1185">Reference proteome</keyword>
<feature type="region of interest" description="Disordered" evidence="1">
    <location>
        <begin position="269"/>
        <end position="289"/>
    </location>
</feature>